<dbReference type="GO" id="GO:0000166">
    <property type="term" value="F:nucleotide binding"/>
    <property type="evidence" value="ECO:0007669"/>
    <property type="project" value="InterPro"/>
</dbReference>
<keyword evidence="4" id="KW-1185">Reference proteome</keyword>
<evidence type="ECO:0000259" key="2">
    <source>
        <dbReference type="Pfam" id="PF24158"/>
    </source>
</evidence>
<organism evidence="3 4">
    <name type="scientific">Halogeometricum rufum</name>
    <dbReference type="NCBI Taxonomy" id="553469"/>
    <lineage>
        <taxon>Archaea</taxon>
        <taxon>Methanobacteriati</taxon>
        <taxon>Methanobacteriota</taxon>
        <taxon>Stenosarchaea group</taxon>
        <taxon>Halobacteria</taxon>
        <taxon>Halobacteriales</taxon>
        <taxon>Haloferacaceae</taxon>
        <taxon>Halogeometricum</taxon>
    </lineage>
</organism>
<dbReference type="InterPro" id="IPR010995">
    <property type="entry name" value="DNA_repair_Rad51/TF_NusA_a-hlx"/>
</dbReference>
<evidence type="ECO:0000256" key="1">
    <source>
        <dbReference type="SAM" id="MobiDB-lite"/>
    </source>
</evidence>
<proteinExistence type="predicted"/>
<dbReference type="InterPro" id="IPR055832">
    <property type="entry name" value="DUF7409"/>
</dbReference>
<evidence type="ECO:0000313" key="4">
    <source>
        <dbReference type="Proteomes" id="UP000198531"/>
    </source>
</evidence>
<dbReference type="EMBL" id="FOYT01000001">
    <property type="protein sequence ID" value="SFR47439.1"/>
    <property type="molecule type" value="Genomic_DNA"/>
</dbReference>
<dbReference type="Pfam" id="PF14520">
    <property type="entry name" value="HHH_5"/>
    <property type="match status" value="1"/>
</dbReference>
<feature type="compositionally biased region" description="Acidic residues" evidence="1">
    <location>
        <begin position="230"/>
        <end position="241"/>
    </location>
</feature>
<dbReference type="SUPFAM" id="SSF47794">
    <property type="entry name" value="Rad51 N-terminal domain-like"/>
    <property type="match status" value="1"/>
</dbReference>
<feature type="compositionally biased region" description="Basic and acidic residues" evidence="1">
    <location>
        <begin position="12"/>
        <end position="30"/>
    </location>
</feature>
<feature type="region of interest" description="Disordered" evidence="1">
    <location>
        <begin position="125"/>
        <end position="319"/>
    </location>
</feature>
<dbReference type="RefSeq" id="WP_089806692.1">
    <property type="nucleotide sequence ID" value="NZ_FOYT01000001.1"/>
</dbReference>
<feature type="compositionally biased region" description="Low complexity" evidence="1">
    <location>
        <begin position="298"/>
        <end position="307"/>
    </location>
</feature>
<sequence>MTQGADSEDGVDDHAEGDAVGESEDRERGGAEATSDVSWSAAAPTESDEEIPLPWTVVDEGDVEVEVPDEFEALRFVGPKTAAALRDSPIEVADLVRKRVSYRDLTERGVHPGVAAKIRREHSLSWSFDSESSDLSRRSSQVRGLDDEERAWVAASAGWAEEDESAETDGSGDARSAESAWQAESVEAEGADEQSPTDGESAWRSSATASSDDGPTRDGEAAWRAKAGDDEAAGSEAGDDEAAWRAKAGDDEAAGSEAGDDEAAGSEAGDDEAAGSEAAWRERATASPGTSDDDTGEASRASATDAEAAWREQSAPTPVTALEAVDDAYADRLADAGIRSIRRLATADPESVADALELDRRRVERWCEAARTALD</sequence>
<feature type="compositionally biased region" description="Polar residues" evidence="1">
    <location>
        <begin position="194"/>
        <end position="213"/>
    </location>
</feature>
<reference evidence="4" key="1">
    <citation type="submission" date="2016-10" db="EMBL/GenBank/DDBJ databases">
        <authorList>
            <person name="Varghese N."/>
            <person name="Submissions S."/>
        </authorList>
    </citation>
    <scope>NUCLEOTIDE SEQUENCE [LARGE SCALE GENOMIC DNA]</scope>
    <source>
        <strain evidence="4">CGMCC 1.7736</strain>
    </source>
</reference>
<dbReference type="Pfam" id="PF24158">
    <property type="entry name" value="DUF7409"/>
    <property type="match status" value="1"/>
</dbReference>
<dbReference type="Proteomes" id="UP000198531">
    <property type="component" value="Unassembled WGS sequence"/>
</dbReference>
<feature type="compositionally biased region" description="Basic and acidic residues" evidence="1">
    <location>
        <begin position="214"/>
        <end position="229"/>
    </location>
</feature>
<protein>
    <recommendedName>
        <fullName evidence="2">DUF7409 domain-containing protein</fullName>
    </recommendedName>
</protein>
<dbReference type="AlphaFoldDB" id="A0A1I6GZ71"/>
<dbReference type="STRING" id="553469.SAMN04487947_1853"/>
<gene>
    <name evidence="3" type="ORF">SAMN04487947_1853</name>
</gene>
<feature type="compositionally biased region" description="Acidic residues" evidence="1">
    <location>
        <begin position="251"/>
        <end position="274"/>
    </location>
</feature>
<evidence type="ECO:0000313" key="3">
    <source>
        <dbReference type="EMBL" id="SFR47439.1"/>
    </source>
</evidence>
<feature type="region of interest" description="Disordered" evidence="1">
    <location>
        <begin position="1"/>
        <end position="54"/>
    </location>
</feature>
<accession>A0A1I6GZ71</accession>
<name>A0A1I6GZ71_9EURY</name>
<dbReference type="OrthoDB" id="170608at2157"/>
<feature type="domain" description="DUF7409" evidence="2">
    <location>
        <begin position="74"/>
        <end position="120"/>
    </location>
</feature>
<dbReference type="Gene3D" id="1.10.150.20">
    <property type="entry name" value="5' to 3' exonuclease, C-terminal subdomain"/>
    <property type="match status" value="1"/>
</dbReference>
<feature type="compositionally biased region" description="Acidic residues" evidence="1">
    <location>
        <begin position="1"/>
        <end position="11"/>
    </location>
</feature>